<evidence type="ECO:0000256" key="4">
    <source>
        <dbReference type="ARBA" id="ARBA00022692"/>
    </source>
</evidence>
<feature type="transmembrane region" description="Helical" evidence="7">
    <location>
        <begin position="165"/>
        <end position="189"/>
    </location>
</feature>
<evidence type="ECO:0000256" key="1">
    <source>
        <dbReference type="ARBA" id="ARBA00004651"/>
    </source>
</evidence>
<dbReference type="Pfam" id="PF07670">
    <property type="entry name" value="Gate"/>
    <property type="match status" value="1"/>
</dbReference>
<dbReference type="InterPro" id="IPR011642">
    <property type="entry name" value="Gate_dom"/>
</dbReference>
<name>A0A210PVF0_MIZYE</name>
<gene>
    <name evidence="11" type="ORF">KP79_PYT19007</name>
</gene>
<sequence length="691" mass="75730">MGSVKPGKEDLVNLIGKQEVGDHSIGAPLYTGIRSKQHTYGGTDSWTHTGTDTSSSGIDNPSFYKNVVTGQEKVFVLFNFQPFLEEVDTFQVSKSEDVKDGDDDNDNDSVTGCPRCVGAIQNHLGDLYTSHKTVIRNIFYVTLLLLYIAYFSYAMYFRFGDEGSVRLLVVTALVAVGLSVTLLMELYGTKLGICWRHVSSEKTKRKASKSINIFLSVGTSIFAVVYVIVEIALKTPRNLVSAGGLATLVLLFYIFSVNPAKVKWRPVFWGLMLQFLFALIILRSKGGYDMFEWIGERFAEFIKYSDKGAEFVFGENYTDHFFAFSVLPVIVFFSTSVYILYYLGVMQFIIRNVARFLANALGTSPAESLNAAGNIFLGQTEAPLMIRPFLSKLTKSELHAVCTGGFATIAGSVMAAYILYGVPANHLLSASVMSAPAALAMSKLFYPETEKSEIESSDVYKMSKGPERNIVEAASTGATQSIKLVANVAVNLIAFVSLLEFANATLKWFGNRVGMEKPNDELTFEFICSYVFWPLAFMMGVDTGDCPKVAELVGIKTFINEFVAYTALSTYIKNAQNLSWYEGLAHSNNTNITSGVFNATWRYDNGDIVYDDLNITLIGGVLSERSVVISTYALCGFSNISSIGIMLGALGAMAPSRKSDLSQVVVRAMIAGNVACFMTACIAGLLYEGEL</sequence>
<dbReference type="OrthoDB" id="6075923at2759"/>
<comment type="similarity">
    <text evidence="2 7">Belongs to the concentrative nucleoside transporter (CNT) (TC 2.A.41) family.</text>
</comment>
<dbReference type="GO" id="GO:0005886">
    <property type="term" value="C:plasma membrane"/>
    <property type="evidence" value="ECO:0007669"/>
    <property type="project" value="UniProtKB-SubCell"/>
</dbReference>
<evidence type="ECO:0000259" key="8">
    <source>
        <dbReference type="Pfam" id="PF01773"/>
    </source>
</evidence>
<dbReference type="InterPro" id="IPR002668">
    <property type="entry name" value="CNT_N_dom"/>
</dbReference>
<dbReference type="InterPro" id="IPR011657">
    <property type="entry name" value="CNT_C_dom"/>
</dbReference>
<organism evidence="11 12">
    <name type="scientific">Mizuhopecten yessoensis</name>
    <name type="common">Japanese scallop</name>
    <name type="synonym">Patinopecten yessoensis</name>
    <dbReference type="NCBI Taxonomy" id="6573"/>
    <lineage>
        <taxon>Eukaryota</taxon>
        <taxon>Metazoa</taxon>
        <taxon>Spiralia</taxon>
        <taxon>Lophotrochozoa</taxon>
        <taxon>Mollusca</taxon>
        <taxon>Bivalvia</taxon>
        <taxon>Autobranchia</taxon>
        <taxon>Pteriomorphia</taxon>
        <taxon>Pectinida</taxon>
        <taxon>Pectinoidea</taxon>
        <taxon>Pectinidae</taxon>
        <taxon>Mizuhopecten</taxon>
    </lineage>
</organism>
<comment type="subcellular location">
    <subcellularLocation>
        <location evidence="1">Cell membrane</location>
        <topology evidence="1">Multi-pass membrane protein</topology>
    </subcellularLocation>
</comment>
<keyword evidence="4 7" id="KW-0812">Transmembrane</keyword>
<evidence type="ECO:0000256" key="3">
    <source>
        <dbReference type="ARBA" id="ARBA00022475"/>
    </source>
</evidence>
<evidence type="ECO:0000256" key="7">
    <source>
        <dbReference type="RuleBase" id="RU362018"/>
    </source>
</evidence>
<keyword evidence="3" id="KW-1003">Cell membrane</keyword>
<evidence type="ECO:0000256" key="6">
    <source>
        <dbReference type="ARBA" id="ARBA00023136"/>
    </source>
</evidence>
<dbReference type="EMBL" id="NEDP02005461">
    <property type="protein sequence ID" value="OWF40467.1"/>
    <property type="molecule type" value="Genomic_DNA"/>
</dbReference>
<keyword evidence="7" id="KW-0813">Transport</keyword>
<comment type="caution">
    <text evidence="11">The sequence shown here is derived from an EMBL/GenBank/DDBJ whole genome shotgun (WGS) entry which is preliminary data.</text>
</comment>
<evidence type="ECO:0000259" key="10">
    <source>
        <dbReference type="Pfam" id="PF07670"/>
    </source>
</evidence>
<dbReference type="Pfam" id="PF07662">
    <property type="entry name" value="Nucleos_tra2_C"/>
    <property type="match status" value="1"/>
</dbReference>
<keyword evidence="6 7" id="KW-0472">Membrane</keyword>
<dbReference type="GO" id="GO:0005415">
    <property type="term" value="F:nucleoside:sodium symporter activity"/>
    <property type="evidence" value="ECO:0007669"/>
    <property type="project" value="TreeGrafter"/>
</dbReference>
<accession>A0A210PVF0</accession>
<feature type="transmembrane region" description="Helical" evidence="7">
    <location>
        <begin position="239"/>
        <end position="255"/>
    </location>
</feature>
<dbReference type="PANTHER" id="PTHR10590">
    <property type="entry name" value="SODIUM/NUCLEOSIDE COTRANSPORTER"/>
    <property type="match status" value="1"/>
</dbReference>
<feature type="transmembrane region" description="Helical" evidence="7">
    <location>
        <begin position="522"/>
        <end position="541"/>
    </location>
</feature>
<protein>
    <recommendedName>
        <fullName evidence="7">Sodium/nucleoside cotransporter</fullName>
    </recommendedName>
</protein>
<feature type="domain" description="Nucleoside transporter/FeoB GTPase Gate" evidence="10">
    <location>
        <begin position="324"/>
        <end position="419"/>
    </location>
</feature>
<feature type="transmembrane region" description="Helical" evidence="7">
    <location>
        <begin position="138"/>
        <end position="159"/>
    </location>
</feature>
<feature type="transmembrane region" description="Helical" evidence="7">
    <location>
        <begin position="398"/>
        <end position="420"/>
    </location>
</feature>
<keyword evidence="12" id="KW-1185">Reference proteome</keyword>
<dbReference type="InterPro" id="IPR008276">
    <property type="entry name" value="C_nuclsd_transpt"/>
</dbReference>
<dbReference type="AlphaFoldDB" id="A0A210PVF0"/>
<keyword evidence="5 7" id="KW-1133">Transmembrane helix</keyword>
<dbReference type="InterPro" id="IPR018270">
    <property type="entry name" value="C_nuclsd_transpt_met_bac"/>
</dbReference>
<reference evidence="11 12" key="1">
    <citation type="journal article" date="2017" name="Nat. Ecol. Evol.">
        <title>Scallop genome provides insights into evolution of bilaterian karyotype and development.</title>
        <authorList>
            <person name="Wang S."/>
            <person name="Zhang J."/>
            <person name="Jiao W."/>
            <person name="Li J."/>
            <person name="Xun X."/>
            <person name="Sun Y."/>
            <person name="Guo X."/>
            <person name="Huan P."/>
            <person name="Dong B."/>
            <person name="Zhang L."/>
            <person name="Hu X."/>
            <person name="Sun X."/>
            <person name="Wang J."/>
            <person name="Zhao C."/>
            <person name="Wang Y."/>
            <person name="Wang D."/>
            <person name="Huang X."/>
            <person name="Wang R."/>
            <person name="Lv J."/>
            <person name="Li Y."/>
            <person name="Zhang Z."/>
            <person name="Liu B."/>
            <person name="Lu W."/>
            <person name="Hui Y."/>
            <person name="Liang J."/>
            <person name="Zhou Z."/>
            <person name="Hou R."/>
            <person name="Li X."/>
            <person name="Liu Y."/>
            <person name="Li H."/>
            <person name="Ning X."/>
            <person name="Lin Y."/>
            <person name="Zhao L."/>
            <person name="Xing Q."/>
            <person name="Dou J."/>
            <person name="Li Y."/>
            <person name="Mao J."/>
            <person name="Guo H."/>
            <person name="Dou H."/>
            <person name="Li T."/>
            <person name="Mu C."/>
            <person name="Jiang W."/>
            <person name="Fu Q."/>
            <person name="Fu X."/>
            <person name="Miao Y."/>
            <person name="Liu J."/>
            <person name="Yu Q."/>
            <person name="Li R."/>
            <person name="Liao H."/>
            <person name="Li X."/>
            <person name="Kong Y."/>
            <person name="Jiang Z."/>
            <person name="Chourrout D."/>
            <person name="Li R."/>
            <person name="Bao Z."/>
        </authorList>
    </citation>
    <scope>NUCLEOTIDE SEQUENCE [LARGE SCALE GENOMIC DNA]</scope>
    <source>
        <strain evidence="11 12">PY_sf001</strain>
    </source>
</reference>
<dbReference type="PANTHER" id="PTHR10590:SF4">
    <property type="entry name" value="SOLUTE CARRIER FAMILY 28 MEMBER 3"/>
    <property type="match status" value="1"/>
</dbReference>
<feature type="transmembrane region" description="Helical" evidence="7">
    <location>
        <begin position="484"/>
        <end position="502"/>
    </location>
</feature>
<evidence type="ECO:0000256" key="5">
    <source>
        <dbReference type="ARBA" id="ARBA00022989"/>
    </source>
</evidence>
<evidence type="ECO:0000313" key="12">
    <source>
        <dbReference type="Proteomes" id="UP000242188"/>
    </source>
</evidence>
<dbReference type="Proteomes" id="UP000242188">
    <property type="component" value="Unassembled WGS sequence"/>
</dbReference>
<feature type="transmembrane region" description="Helical" evidence="7">
    <location>
        <begin position="210"/>
        <end position="233"/>
    </location>
</feature>
<feature type="domain" description="Concentrative nucleoside transporter C-terminal" evidence="9">
    <location>
        <begin position="426"/>
        <end position="684"/>
    </location>
</feature>
<feature type="transmembrane region" description="Helical" evidence="7">
    <location>
        <begin position="664"/>
        <end position="687"/>
    </location>
</feature>
<evidence type="ECO:0000259" key="9">
    <source>
        <dbReference type="Pfam" id="PF07662"/>
    </source>
</evidence>
<feature type="transmembrane region" description="Helical" evidence="7">
    <location>
        <begin position="267"/>
        <end position="284"/>
    </location>
</feature>
<evidence type="ECO:0000313" key="11">
    <source>
        <dbReference type="EMBL" id="OWF40467.1"/>
    </source>
</evidence>
<dbReference type="NCBIfam" id="TIGR00804">
    <property type="entry name" value="nupC"/>
    <property type="match status" value="1"/>
</dbReference>
<feature type="transmembrane region" description="Helical" evidence="7">
    <location>
        <begin position="321"/>
        <end position="343"/>
    </location>
</feature>
<proteinExistence type="inferred from homology"/>
<dbReference type="Pfam" id="PF01773">
    <property type="entry name" value="Nucleos_tra2_N"/>
    <property type="match status" value="1"/>
</dbReference>
<feature type="transmembrane region" description="Helical" evidence="7">
    <location>
        <begin position="629"/>
        <end position="652"/>
    </location>
</feature>
<evidence type="ECO:0000256" key="2">
    <source>
        <dbReference type="ARBA" id="ARBA00009033"/>
    </source>
</evidence>
<feature type="domain" description="Concentrative nucleoside transporter N-terminal" evidence="8">
    <location>
        <begin position="244"/>
        <end position="315"/>
    </location>
</feature>